<evidence type="ECO:0000256" key="6">
    <source>
        <dbReference type="SAM" id="Coils"/>
    </source>
</evidence>
<keyword evidence="5" id="KW-0539">Nucleus</keyword>
<evidence type="ECO:0000313" key="10">
    <source>
        <dbReference type="Proteomes" id="UP001497444"/>
    </source>
</evidence>
<evidence type="ECO:0000256" key="7">
    <source>
        <dbReference type="SAM" id="MobiDB-lite"/>
    </source>
</evidence>
<evidence type="ECO:0000256" key="2">
    <source>
        <dbReference type="ARBA" id="ARBA00023015"/>
    </source>
</evidence>
<dbReference type="SMART" id="SM00338">
    <property type="entry name" value="BRLZ"/>
    <property type="match status" value="1"/>
</dbReference>
<evidence type="ECO:0000313" key="9">
    <source>
        <dbReference type="EMBL" id="CAK9274515.1"/>
    </source>
</evidence>
<gene>
    <name evidence="9" type="ORF">CSSPJE1EN1_LOCUS19993</name>
</gene>
<protein>
    <recommendedName>
        <fullName evidence="8">BZIP domain-containing protein</fullName>
    </recommendedName>
</protein>
<keyword evidence="4" id="KW-0804">Transcription</keyword>
<feature type="coiled-coil region" evidence="6">
    <location>
        <begin position="306"/>
        <end position="340"/>
    </location>
</feature>
<dbReference type="EMBL" id="OZ020101">
    <property type="protein sequence ID" value="CAK9274515.1"/>
    <property type="molecule type" value="Genomic_DNA"/>
</dbReference>
<comment type="subcellular location">
    <subcellularLocation>
        <location evidence="1">Nucleus</location>
    </subcellularLocation>
</comment>
<reference evidence="9" key="1">
    <citation type="submission" date="2024-02" db="EMBL/GenBank/DDBJ databases">
        <authorList>
            <consortium name="ELIXIR-Norway"/>
            <consortium name="Elixir Norway"/>
        </authorList>
    </citation>
    <scope>NUCLEOTIDE SEQUENCE</scope>
</reference>
<evidence type="ECO:0000256" key="3">
    <source>
        <dbReference type="ARBA" id="ARBA00023125"/>
    </source>
</evidence>
<evidence type="ECO:0000256" key="4">
    <source>
        <dbReference type="ARBA" id="ARBA00023163"/>
    </source>
</evidence>
<organism evidence="9 10">
    <name type="scientific">Sphagnum jensenii</name>
    <dbReference type="NCBI Taxonomy" id="128206"/>
    <lineage>
        <taxon>Eukaryota</taxon>
        <taxon>Viridiplantae</taxon>
        <taxon>Streptophyta</taxon>
        <taxon>Embryophyta</taxon>
        <taxon>Bryophyta</taxon>
        <taxon>Sphagnophytina</taxon>
        <taxon>Sphagnopsida</taxon>
        <taxon>Sphagnales</taxon>
        <taxon>Sphagnaceae</taxon>
        <taxon>Sphagnum</taxon>
    </lineage>
</organism>
<dbReference type="InterPro" id="IPR020983">
    <property type="entry name" value="Basic_leucine-zipper_C"/>
</dbReference>
<dbReference type="SUPFAM" id="SSF57959">
    <property type="entry name" value="Leucine zipper domain"/>
    <property type="match status" value="1"/>
</dbReference>
<feature type="region of interest" description="Disordered" evidence="7">
    <location>
        <begin position="247"/>
        <end position="290"/>
    </location>
</feature>
<dbReference type="InterPro" id="IPR046347">
    <property type="entry name" value="bZIP_sf"/>
</dbReference>
<dbReference type="InterPro" id="IPR004827">
    <property type="entry name" value="bZIP"/>
</dbReference>
<dbReference type="PROSITE" id="PS50217">
    <property type="entry name" value="BZIP"/>
    <property type="match status" value="1"/>
</dbReference>
<name>A0ABP0X7X1_9BRYO</name>
<keyword evidence="2" id="KW-0805">Transcription regulation</keyword>
<keyword evidence="6" id="KW-0175">Coiled coil</keyword>
<dbReference type="PANTHER" id="PTHR46408">
    <property type="entry name" value="BASIC LEUCINE ZIPPER 63"/>
    <property type="match status" value="1"/>
</dbReference>
<dbReference type="Pfam" id="PF00170">
    <property type="entry name" value="bZIP_1"/>
    <property type="match status" value="1"/>
</dbReference>
<dbReference type="PROSITE" id="PS00036">
    <property type="entry name" value="BZIP_BASIC"/>
    <property type="match status" value="1"/>
</dbReference>
<keyword evidence="3" id="KW-0238">DNA-binding</keyword>
<feature type="domain" description="BZIP" evidence="8">
    <location>
        <begin position="295"/>
        <end position="350"/>
    </location>
</feature>
<dbReference type="Gene3D" id="1.20.5.170">
    <property type="match status" value="1"/>
</dbReference>
<proteinExistence type="predicted"/>
<evidence type="ECO:0000259" key="8">
    <source>
        <dbReference type="PROSITE" id="PS50217"/>
    </source>
</evidence>
<evidence type="ECO:0000256" key="5">
    <source>
        <dbReference type="ARBA" id="ARBA00023242"/>
    </source>
</evidence>
<evidence type="ECO:0000256" key="1">
    <source>
        <dbReference type="ARBA" id="ARBA00004123"/>
    </source>
</evidence>
<accession>A0ABP0X7X1</accession>
<dbReference type="PANTHER" id="PTHR46408:SF10">
    <property type="entry name" value="BASIC LEUCINE ZIPPER 63"/>
    <property type="match status" value="1"/>
</dbReference>
<keyword evidence="10" id="KW-1185">Reference proteome</keyword>
<dbReference type="Proteomes" id="UP001497444">
    <property type="component" value="Chromosome 6"/>
</dbReference>
<sequence length="474" mass="51187">MERISSVDDILGTYWKLDPQGEGQNTGAAAGVPPLLHGASEALKLGLSYGDDKVGAVMSRSASEWAFQEFLKEHMAAAAASVTAAPQLGYGRKPVIYEESEDDEKEAESDEVSGASAAAAAAAAAPCVIAALDQEVMKPSSSRSIMADDVQVTGALNPLFSGLRDEVNCGDQTSNPQEYEHFLKYKLDLACAAVALTRVCHLTFSFCFCFKLKKFRHQPASEKWKNDAQGCCLGGVDTVQRTSAGPIGIPALPPKPQCGAVSAVPQRKTRPITSGSEISDDDPEMEHGHNIYPGDEKRVRRMLSNRESARRSRRRKQAHLSELEMQVAQLRVENTTLMKQLTDISHKFNQAAVDNRVLKSDVEALCAKVKMAEDLVRTTQARMNAPQGGVRYGTGGGYVMGSGADAGVYMEQQQGNTTEGCKMGRTPSMQRVASLEHLQKRSRVGGSCNMASWGSGWDFEGPSLVDHHLGGNIY</sequence>
<dbReference type="Pfam" id="PF12498">
    <property type="entry name" value="bZIP_C"/>
    <property type="match status" value="1"/>
</dbReference>